<dbReference type="Proteomes" id="UP000286746">
    <property type="component" value="Unassembled WGS sequence"/>
</dbReference>
<name>A0A401WCU0_STREY</name>
<protein>
    <submittedName>
        <fullName evidence="1">Uncharacterized protein</fullName>
    </submittedName>
</protein>
<dbReference type="EMBL" id="BHZD01000001">
    <property type="protein sequence ID" value="GCD47127.1"/>
    <property type="molecule type" value="Genomic_DNA"/>
</dbReference>
<accession>A0A401WCU0</accession>
<comment type="caution">
    <text evidence="1">The sequence shown here is derived from an EMBL/GenBank/DDBJ whole genome shotgun (WGS) entry which is preliminary data.</text>
</comment>
<dbReference type="AlphaFoldDB" id="A0A401WCU0"/>
<keyword evidence="2" id="KW-1185">Reference proteome</keyword>
<evidence type="ECO:0000313" key="1">
    <source>
        <dbReference type="EMBL" id="GCD47127.1"/>
    </source>
</evidence>
<proteinExistence type="predicted"/>
<evidence type="ECO:0000313" key="2">
    <source>
        <dbReference type="Proteomes" id="UP000286746"/>
    </source>
</evidence>
<sequence length="187" mass="20615">MWATLRSLGGGRLPLTYRGPMGNVFRCGGQSLHLSNGGTEVFIDVLMLAVSDLAADEWDYRFAALLTLQDQNVMGRGAVGFDLRDIAWGASTAERDRSKDFVLRATELALGRHRWSELGYDPPFARDYLLQFTSMVTSLVPTDGTQLGGGDFPPPEERAVASCARHRVLSALPHWEGCFLCNRPRPS</sequence>
<reference evidence="1 2" key="1">
    <citation type="submission" date="2018-11" db="EMBL/GenBank/DDBJ databases">
        <title>Whole genome sequence of Streptomyces paromomycinus NBRC 15454(T).</title>
        <authorList>
            <person name="Komaki H."/>
            <person name="Tamura T."/>
        </authorList>
    </citation>
    <scope>NUCLEOTIDE SEQUENCE [LARGE SCALE GENOMIC DNA]</scope>
    <source>
        <strain evidence="1 2">NBRC 15454</strain>
    </source>
</reference>
<gene>
    <name evidence="1" type="ORF">GKJPGBOP_06884</name>
</gene>
<organism evidence="1 2">
    <name type="scientific">Streptomyces paromomycinus</name>
    <name type="common">Streptomyces rimosus subsp. paromomycinus</name>
    <dbReference type="NCBI Taxonomy" id="92743"/>
    <lineage>
        <taxon>Bacteria</taxon>
        <taxon>Bacillati</taxon>
        <taxon>Actinomycetota</taxon>
        <taxon>Actinomycetes</taxon>
        <taxon>Kitasatosporales</taxon>
        <taxon>Streptomycetaceae</taxon>
        <taxon>Streptomyces</taxon>
    </lineage>
</organism>